<dbReference type="PANTHER" id="PTHR30188">
    <property type="entry name" value="ABC TRANSPORTER PERMEASE PROTEIN-RELATED"/>
    <property type="match status" value="1"/>
</dbReference>
<keyword evidence="3" id="KW-1185">Reference proteome</keyword>
<keyword evidence="1" id="KW-0812">Transmembrane</keyword>
<proteinExistence type="predicted"/>
<evidence type="ECO:0000313" key="3">
    <source>
        <dbReference type="Proteomes" id="UP000183561"/>
    </source>
</evidence>
<dbReference type="AlphaFoldDB" id="A0A1H4XMU0"/>
<feature type="transmembrane region" description="Helical" evidence="1">
    <location>
        <begin position="121"/>
        <end position="145"/>
    </location>
</feature>
<protein>
    <submittedName>
        <fullName evidence="2">Phospholipid/cholesterol/gamma-HCH transport system permease protein</fullName>
    </submittedName>
</protein>
<keyword evidence="1" id="KW-1133">Transmembrane helix</keyword>
<dbReference type="GO" id="GO:0005548">
    <property type="term" value="F:phospholipid transporter activity"/>
    <property type="evidence" value="ECO:0007669"/>
    <property type="project" value="TreeGrafter"/>
</dbReference>
<feature type="transmembrane region" description="Helical" evidence="1">
    <location>
        <begin position="263"/>
        <end position="285"/>
    </location>
</feature>
<gene>
    <name evidence="2" type="ORF">SAMN04490239_6674</name>
</gene>
<evidence type="ECO:0000313" key="2">
    <source>
        <dbReference type="EMBL" id="SED07022.1"/>
    </source>
</evidence>
<accession>A0A1H4XMU0</accession>
<evidence type="ECO:0000256" key="1">
    <source>
        <dbReference type="SAM" id="Phobius"/>
    </source>
</evidence>
<organism evidence="2 3">
    <name type="scientific">Rhodococcus koreensis</name>
    <dbReference type="NCBI Taxonomy" id="99653"/>
    <lineage>
        <taxon>Bacteria</taxon>
        <taxon>Bacillati</taxon>
        <taxon>Actinomycetota</taxon>
        <taxon>Actinomycetes</taxon>
        <taxon>Mycobacteriales</taxon>
        <taxon>Nocardiaceae</taxon>
        <taxon>Rhodococcus</taxon>
    </lineage>
</organism>
<reference evidence="3" key="1">
    <citation type="submission" date="2016-10" db="EMBL/GenBank/DDBJ databases">
        <authorList>
            <person name="Varghese N."/>
            <person name="Submissions S."/>
        </authorList>
    </citation>
    <scope>NUCLEOTIDE SEQUENCE [LARGE SCALE GENOMIC DNA]</scope>
    <source>
        <strain evidence="3">DSM 44498</strain>
    </source>
</reference>
<keyword evidence="1" id="KW-0472">Membrane</keyword>
<feature type="transmembrane region" description="Helical" evidence="1">
    <location>
        <begin position="166"/>
        <end position="191"/>
    </location>
</feature>
<dbReference type="EMBL" id="FNSV01000005">
    <property type="protein sequence ID" value="SED07022.1"/>
    <property type="molecule type" value="Genomic_DNA"/>
</dbReference>
<feature type="transmembrane region" description="Helical" evidence="1">
    <location>
        <begin position="60"/>
        <end position="84"/>
    </location>
</feature>
<dbReference type="Pfam" id="PF02405">
    <property type="entry name" value="MlaE"/>
    <property type="match status" value="1"/>
</dbReference>
<dbReference type="PANTHER" id="PTHR30188:SF13">
    <property type="entry name" value="CONSERVED HYPOTHETICAL INTEGRAL MEMBRANE PROTEIN YRBE3B"/>
    <property type="match status" value="1"/>
</dbReference>
<sequence>MSKATRAAPARPHVAGLALRAVGAPVGHLEEMGRQLHFYSHAVTSIPHTVRRYRKETIRLLAEVSMGTGALAVIGGTLVVISLLTTAVGYEVGQQGATSMGRIGIGALSGFISAFFNTREAIPVIAGIALTATVGAGFTAQLGAMRVSEEIDAMETMSIPSLPYLVSTRVTAGVIAVIPLYAVALFVGYVATQLVTEYLGEASGTYQHYFNVFLVPSDVAWSMVKVLAMSVVVMCVHCYHGYNAKGGPAGVGVAVGRAVRTSLISIMVIDLLIGIAVYGGSAGAVKVSG</sequence>
<dbReference type="InterPro" id="IPR030802">
    <property type="entry name" value="Permease_MalE"/>
</dbReference>
<dbReference type="Proteomes" id="UP000183561">
    <property type="component" value="Unassembled WGS sequence"/>
</dbReference>
<name>A0A1H4XMU0_9NOCA</name>
<dbReference type="GO" id="GO:0043190">
    <property type="term" value="C:ATP-binding cassette (ABC) transporter complex"/>
    <property type="evidence" value="ECO:0007669"/>
    <property type="project" value="InterPro"/>
</dbReference>